<keyword evidence="6" id="KW-1185">Reference proteome</keyword>
<evidence type="ECO:0000256" key="3">
    <source>
        <dbReference type="ARBA" id="ARBA00022842"/>
    </source>
</evidence>
<reference evidence="5 6" key="1">
    <citation type="submission" date="2022-04" db="EMBL/GenBank/DDBJ databases">
        <title>The arsenic-methylating capacity of Chitinophaga filiformis YT5 during chitin decomposition.</title>
        <authorList>
            <person name="Chen G."/>
            <person name="Liang Y."/>
        </authorList>
    </citation>
    <scope>NUCLEOTIDE SEQUENCE [LARGE SCALE GENOMIC DNA]</scope>
    <source>
        <strain evidence="5 6">YT5</strain>
    </source>
</reference>
<sequence>MKELLELAENAAIEAGKAVLEVYNSSGFHVEMKEDETPVTTADRLSHDIITRRLKTSRLPVLSEEGRNIDYQVRKHWDYFWLIDPLDGTKEFINRNGEFTINIALMLRNKPVAGAIYVPTRDLLYLGSEDTGVYKYEGDNKVDFTRLPQRRHMNDLLDMREITAVVSRSHLSPETNKFLSQFSNVRDTTMGSSLKFMLLLEGKADIYPRLGPTMEWDTAAAHAILNASGRGVYQMDLQSELEYNKEELKNPFFAAF</sequence>
<dbReference type="CDD" id="cd01638">
    <property type="entry name" value="CysQ"/>
    <property type="match status" value="1"/>
</dbReference>
<keyword evidence="4 5" id="KW-0378">Hydrolase</keyword>
<evidence type="ECO:0000313" key="6">
    <source>
        <dbReference type="Proteomes" id="UP000830198"/>
    </source>
</evidence>
<comment type="function">
    <text evidence="4">Converts adenosine-3',5'-bisphosphate (PAP) to AMP.</text>
</comment>
<dbReference type="Gene3D" id="3.40.190.80">
    <property type="match status" value="1"/>
</dbReference>
<dbReference type="Gene3D" id="3.30.540.10">
    <property type="entry name" value="Fructose-1,6-Bisphosphatase, subunit A, domain 1"/>
    <property type="match status" value="1"/>
</dbReference>
<comment type="catalytic activity">
    <reaction evidence="1 4">
        <text>adenosine 3',5'-bisphosphate + H2O = AMP + phosphate</text>
        <dbReference type="Rhea" id="RHEA:10040"/>
        <dbReference type="ChEBI" id="CHEBI:15377"/>
        <dbReference type="ChEBI" id="CHEBI:43474"/>
        <dbReference type="ChEBI" id="CHEBI:58343"/>
        <dbReference type="ChEBI" id="CHEBI:456215"/>
        <dbReference type="EC" id="3.1.3.7"/>
    </reaction>
</comment>
<dbReference type="PROSITE" id="PS00629">
    <property type="entry name" value="IMP_1"/>
    <property type="match status" value="1"/>
</dbReference>
<dbReference type="NCBIfam" id="TIGR01331">
    <property type="entry name" value="bisphos_cysQ"/>
    <property type="match status" value="1"/>
</dbReference>
<keyword evidence="3 4" id="KW-0460">Magnesium</keyword>
<feature type="binding site" evidence="4">
    <location>
        <position position="84"/>
    </location>
    <ligand>
        <name>Mg(2+)</name>
        <dbReference type="ChEBI" id="CHEBI:18420"/>
        <label>2</label>
    </ligand>
</feature>
<accession>A0ABY4HUG9</accession>
<dbReference type="SUPFAM" id="SSF56655">
    <property type="entry name" value="Carbohydrate phosphatase"/>
    <property type="match status" value="1"/>
</dbReference>
<feature type="binding site" evidence="4">
    <location>
        <position position="86"/>
    </location>
    <ligand>
        <name>Mg(2+)</name>
        <dbReference type="ChEBI" id="CHEBI:18420"/>
        <label>1</label>
    </ligand>
</feature>
<dbReference type="InterPro" id="IPR020583">
    <property type="entry name" value="Inositol_monoP_metal-BS"/>
</dbReference>
<dbReference type="InterPro" id="IPR050725">
    <property type="entry name" value="CysQ/Inositol_MonoPase"/>
</dbReference>
<dbReference type="Proteomes" id="UP000830198">
    <property type="component" value="Chromosome"/>
</dbReference>
<keyword evidence="4" id="KW-0472">Membrane</keyword>
<feature type="binding site" evidence="4">
    <location>
        <position position="64"/>
    </location>
    <ligand>
        <name>substrate</name>
    </ligand>
</feature>
<dbReference type="PRINTS" id="PR00377">
    <property type="entry name" value="IMPHPHTASES"/>
</dbReference>
<evidence type="ECO:0000256" key="1">
    <source>
        <dbReference type="ARBA" id="ARBA00001625"/>
    </source>
</evidence>
<dbReference type="EMBL" id="CP095855">
    <property type="protein sequence ID" value="UPK67255.1"/>
    <property type="molecule type" value="Genomic_DNA"/>
</dbReference>
<comment type="cofactor">
    <cofactor evidence="4">
        <name>Mg(2+)</name>
        <dbReference type="ChEBI" id="CHEBI:18420"/>
    </cofactor>
</comment>
<dbReference type="EC" id="3.1.3.7" evidence="4"/>
<dbReference type="InterPro" id="IPR000760">
    <property type="entry name" value="Inositol_monophosphatase-like"/>
</dbReference>
<keyword evidence="4" id="KW-1003">Cell membrane</keyword>
<dbReference type="GO" id="GO:0008441">
    <property type="term" value="F:3'(2'),5'-bisphosphate nucleotidase activity"/>
    <property type="evidence" value="ECO:0007669"/>
    <property type="project" value="UniProtKB-EC"/>
</dbReference>
<comment type="subcellular location">
    <subcellularLocation>
        <location evidence="4">Cell membrane</location>
        <topology evidence="4">Peripheral membrane protein</topology>
        <orientation evidence="4">Cytoplasmic side</orientation>
    </subcellularLocation>
</comment>
<comment type="similarity">
    <text evidence="4">Belongs to the inositol monophosphatase superfamily. CysQ family.</text>
</comment>
<proteinExistence type="inferred from homology"/>
<feature type="binding site" evidence="4">
    <location>
        <position position="84"/>
    </location>
    <ligand>
        <name>Mg(2+)</name>
        <dbReference type="ChEBI" id="CHEBI:18420"/>
        <label>1</label>
    </ligand>
</feature>
<dbReference type="HAMAP" id="MF_02095">
    <property type="entry name" value="CysQ"/>
    <property type="match status" value="1"/>
</dbReference>
<dbReference type="InterPro" id="IPR006240">
    <property type="entry name" value="CysQ"/>
</dbReference>
<evidence type="ECO:0000313" key="5">
    <source>
        <dbReference type="EMBL" id="UPK67255.1"/>
    </source>
</evidence>
<feature type="binding site" evidence="4">
    <location>
        <position position="87"/>
    </location>
    <ligand>
        <name>Mg(2+)</name>
        <dbReference type="ChEBI" id="CHEBI:18420"/>
        <label>2</label>
    </ligand>
</feature>
<feature type="binding site" evidence="4">
    <location>
        <position position="217"/>
    </location>
    <ligand>
        <name>Mg(2+)</name>
        <dbReference type="ChEBI" id="CHEBI:18420"/>
        <label>2</label>
    </ligand>
</feature>
<feature type="binding site" evidence="4">
    <location>
        <begin position="86"/>
        <end position="89"/>
    </location>
    <ligand>
        <name>substrate</name>
    </ligand>
</feature>
<keyword evidence="2 4" id="KW-0479">Metal-binding</keyword>
<dbReference type="PANTHER" id="PTHR43028">
    <property type="entry name" value="3'(2'),5'-BISPHOSPHATE NUCLEOTIDASE 1"/>
    <property type="match status" value="1"/>
</dbReference>
<dbReference type="Pfam" id="PF00459">
    <property type="entry name" value="Inositol_P"/>
    <property type="match status" value="1"/>
</dbReference>
<feature type="binding site" evidence="4">
    <location>
        <position position="64"/>
    </location>
    <ligand>
        <name>Mg(2+)</name>
        <dbReference type="ChEBI" id="CHEBI:18420"/>
        <label>1</label>
    </ligand>
</feature>
<feature type="binding site" evidence="4">
    <location>
        <position position="217"/>
    </location>
    <ligand>
        <name>substrate</name>
    </ligand>
</feature>
<protein>
    <recommendedName>
        <fullName evidence="4">3'(2'),5'-bisphosphate nucleotidase CysQ</fullName>
        <ecNumber evidence="4">3.1.3.7</ecNumber>
    </recommendedName>
    <alternativeName>
        <fullName evidence="4">3'(2'),5-bisphosphonucleoside 3'(2')-phosphohydrolase</fullName>
    </alternativeName>
    <alternativeName>
        <fullName evidence="4">3'-phosphoadenosine 5'-phosphate phosphatase</fullName>
        <shortName evidence="4">PAP phosphatase</shortName>
    </alternativeName>
</protein>
<evidence type="ECO:0000256" key="4">
    <source>
        <dbReference type="HAMAP-Rule" id="MF_02095"/>
    </source>
</evidence>
<dbReference type="RefSeq" id="WP_247809475.1">
    <property type="nucleotide sequence ID" value="NZ_CP095855.1"/>
</dbReference>
<gene>
    <name evidence="4 5" type="primary">cysQ</name>
    <name evidence="5" type="ORF">MYF79_20145</name>
</gene>
<evidence type="ECO:0000256" key="2">
    <source>
        <dbReference type="ARBA" id="ARBA00022723"/>
    </source>
</evidence>
<dbReference type="PANTHER" id="PTHR43028:SF5">
    <property type="entry name" value="3'(2'),5'-BISPHOSPHATE NUCLEOTIDASE 1"/>
    <property type="match status" value="1"/>
</dbReference>
<name>A0ABY4HUG9_CHIFI</name>
<organism evidence="5 6">
    <name type="scientific">Chitinophaga filiformis</name>
    <name type="common">Myxococcus filiformis</name>
    <name type="synonym">Flexibacter filiformis</name>
    <dbReference type="NCBI Taxonomy" id="104663"/>
    <lineage>
        <taxon>Bacteria</taxon>
        <taxon>Pseudomonadati</taxon>
        <taxon>Bacteroidota</taxon>
        <taxon>Chitinophagia</taxon>
        <taxon>Chitinophagales</taxon>
        <taxon>Chitinophagaceae</taxon>
        <taxon>Chitinophaga</taxon>
    </lineage>
</organism>